<evidence type="ECO:0000313" key="2">
    <source>
        <dbReference type="Proteomes" id="UP001056120"/>
    </source>
</evidence>
<dbReference type="EMBL" id="CM042028">
    <property type="protein sequence ID" value="KAI3798111.1"/>
    <property type="molecule type" value="Genomic_DNA"/>
</dbReference>
<dbReference type="Proteomes" id="UP001056120">
    <property type="component" value="Linkage Group LG11"/>
</dbReference>
<reference evidence="2" key="1">
    <citation type="journal article" date="2022" name="Mol. Ecol. Resour.">
        <title>The genomes of chicory, endive, great burdock and yacon provide insights into Asteraceae palaeo-polyploidization history and plant inulin production.</title>
        <authorList>
            <person name="Fan W."/>
            <person name="Wang S."/>
            <person name="Wang H."/>
            <person name="Wang A."/>
            <person name="Jiang F."/>
            <person name="Liu H."/>
            <person name="Zhao H."/>
            <person name="Xu D."/>
            <person name="Zhang Y."/>
        </authorList>
    </citation>
    <scope>NUCLEOTIDE SEQUENCE [LARGE SCALE GENOMIC DNA]</scope>
    <source>
        <strain evidence="2">cv. Yunnan</strain>
    </source>
</reference>
<keyword evidence="2" id="KW-1185">Reference proteome</keyword>
<gene>
    <name evidence="1" type="ORF">L1987_33380</name>
</gene>
<evidence type="ECO:0000313" key="1">
    <source>
        <dbReference type="EMBL" id="KAI3798111.1"/>
    </source>
</evidence>
<proteinExistence type="predicted"/>
<protein>
    <submittedName>
        <fullName evidence="1">Uncharacterized protein</fullName>
    </submittedName>
</protein>
<organism evidence="1 2">
    <name type="scientific">Smallanthus sonchifolius</name>
    <dbReference type="NCBI Taxonomy" id="185202"/>
    <lineage>
        <taxon>Eukaryota</taxon>
        <taxon>Viridiplantae</taxon>
        <taxon>Streptophyta</taxon>
        <taxon>Embryophyta</taxon>
        <taxon>Tracheophyta</taxon>
        <taxon>Spermatophyta</taxon>
        <taxon>Magnoliopsida</taxon>
        <taxon>eudicotyledons</taxon>
        <taxon>Gunneridae</taxon>
        <taxon>Pentapetalae</taxon>
        <taxon>asterids</taxon>
        <taxon>campanulids</taxon>
        <taxon>Asterales</taxon>
        <taxon>Asteraceae</taxon>
        <taxon>Asteroideae</taxon>
        <taxon>Heliantheae alliance</taxon>
        <taxon>Millerieae</taxon>
        <taxon>Smallanthus</taxon>
    </lineage>
</organism>
<comment type="caution">
    <text evidence="1">The sequence shown here is derived from an EMBL/GenBank/DDBJ whole genome shotgun (WGS) entry which is preliminary data.</text>
</comment>
<reference evidence="1 2" key="2">
    <citation type="journal article" date="2022" name="Mol. Ecol. Resour.">
        <title>The genomes of chicory, endive, great burdock and yacon provide insights into Asteraceae paleo-polyploidization history and plant inulin production.</title>
        <authorList>
            <person name="Fan W."/>
            <person name="Wang S."/>
            <person name="Wang H."/>
            <person name="Wang A."/>
            <person name="Jiang F."/>
            <person name="Liu H."/>
            <person name="Zhao H."/>
            <person name="Xu D."/>
            <person name="Zhang Y."/>
        </authorList>
    </citation>
    <scope>NUCLEOTIDE SEQUENCE [LARGE SCALE GENOMIC DNA]</scope>
    <source>
        <strain evidence="2">cv. Yunnan</strain>
        <tissue evidence="1">Leaves</tissue>
    </source>
</reference>
<sequence length="444" mass="49453">MGNSNYNVQTRLIKIDNKIQAFKDLQGKAIVARMIDMDALKNIRTIVKKINPGGGRVQYLGGFTVLISYDDRKTTIDAMESAKGMLGRFSHIYLWEGQSLGFERLAWLKIYGLPMHLLHNDVIDTVGNSFGKLVHKANRSESDPDLSFEYIGVLTGEGKKISEEVDVCWRDRKFRVWVSEDSSEWAPDLSEVNDEETRCSGSAEDSDVDRSNGDEEMQEDLNGGDVIEPLPEPEKTTGEGNAGDTASNLVTPLIINDNQSTFKDIAVEKETNLEENFISGNLFPFDQALEDGIFVQDGGVNLNKRKKKTGLQNVGRPISYSSSNEILKQGKKPKCNDPFGLNDILGIQDDEETCGEECLERNAKGIYNSSDNHMVADNAGRRDGVPITSVVNFFSQEQVREEDRIETEVEDTVRFGETLGAKLNGFQTLVRETIKEMGLQSGDK</sequence>
<accession>A0ACB9HRK3</accession>
<name>A0ACB9HRK3_9ASTR</name>